<feature type="binding site" evidence="10">
    <location>
        <position position="89"/>
    </location>
    <ligand>
        <name>Na(+)</name>
        <dbReference type="ChEBI" id="CHEBI:29101"/>
        <note>structural</note>
    </ligand>
</feature>
<feature type="transmembrane region" description="Helical" evidence="10">
    <location>
        <begin position="114"/>
        <end position="138"/>
    </location>
</feature>
<dbReference type="GO" id="GO:0046872">
    <property type="term" value="F:metal ion binding"/>
    <property type="evidence" value="ECO:0007669"/>
    <property type="project" value="UniProtKB-KW"/>
</dbReference>
<keyword evidence="6 10" id="KW-0407">Ion channel</keyword>
<evidence type="ECO:0000256" key="8">
    <source>
        <dbReference type="ARBA" id="ARBA00035585"/>
    </source>
</evidence>
<comment type="activity regulation">
    <text evidence="10">Na(+) is not transported, but it plays an essential structural role and its presence is essential for fluoride channel function.</text>
</comment>
<dbReference type="HAMAP" id="MF_00454">
    <property type="entry name" value="FluC"/>
    <property type="match status" value="1"/>
</dbReference>
<keyword evidence="10" id="KW-0406">Ion transport</keyword>
<dbReference type="PANTHER" id="PTHR28259:SF1">
    <property type="entry name" value="FLUORIDE EXPORT PROTEIN 1-RELATED"/>
    <property type="match status" value="1"/>
</dbReference>
<keyword evidence="3 10" id="KW-0812">Transmembrane</keyword>
<gene>
    <name evidence="10 11" type="primary">crcB</name>
    <name evidence="10" type="synonym">fluC</name>
    <name evidence="11" type="ORF">GOEFS_015_00410</name>
</gene>
<feature type="transmembrane region" description="Helical" evidence="10">
    <location>
        <begin position="45"/>
        <end position="67"/>
    </location>
</feature>
<comment type="caution">
    <text evidence="11">The sequence shown here is derived from an EMBL/GenBank/DDBJ whole genome shotgun (WGS) entry which is preliminary data.</text>
</comment>
<evidence type="ECO:0000256" key="1">
    <source>
        <dbReference type="ARBA" id="ARBA00004651"/>
    </source>
</evidence>
<dbReference type="GO" id="GO:0140114">
    <property type="term" value="P:cellular detoxification of fluoride"/>
    <property type="evidence" value="ECO:0007669"/>
    <property type="project" value="UniProtKB-UniRule"/>
</dbReference>
<dbReference type="eggNOG" id="COG0239">
    <property type="taxonomic scope" value="Bacteria"/>
</dbReference>
<evidence type="ECO:0000256" key="7">
    <source>
        <dbReference type="ARBA" id="ARBA00035120"/>
    </source>
</evidence>
<dbReference type="EMBL" id="BAEH01000015">
    <property type="protein sequence ID" value="GAB16844.1"/>
    <property type="molecule type" value="Genomic_DNA"/>
</dbReference>
<proteinExistence type="inferred from homology"/>
<dbReference type="Pfam" id="PF02537">
    <property type="entry name" value="CRCB"/>
    <property type="match status" value="1"/>
</dbReference>
<name>H0QVG7_9ACTN</name>
<dbReference type="GO" id="GO:0005886">
    <property type="term" value="C:plasma membrane"/>
    <property type="evidence" value="ECO:0007669"/>
    <property type="project" value="UniProtKB-SubCell"/>
</dbReference>
<comment type="similarity">
    <text evidence="7 10">Belongs to the fluoride channel Fluc/FEX (TC 1.A.43) family.</text>
</comment>
<evidence type="ECO:0000256" key="9">
    <source>
        <dbReference type="ARBA" id="ARBA00049940"/>
    </source>
</evidence>
<evidence type="ECO:0000313" key="12">
    <source>
        <dbReference type="Proteomes" id="UP000035034"/>
    </source>
</evidence>
<keyword evidence="10" id="KW-0915">Sodium</keyword>
<evidence type="ECO:0000256" key="4">
    <source>
        <dbReference type="ARBA" id="ARBA00022989"/>
    </source>
</evidence>
<comment type="function">
    <text evidence="9 10">Fluoride-specific ion channel. Important for reducing fluoride concentration in the cell, thus reducing its toxicity.</text>
</comment>
<dbReference type="InterPro" id="IPR003691">
    <property type="entry name" value="FluC"/>
</dbReference>
<reference evidence="11 12" key="1">
    <citation type="submission" date="2011-12" db="EMBL/GenBank/DDBJ databases">
        <title>Whole genome shotgun sequence of Gordonia effusa NBRC 100432.</title>
        <authorList>
            <person name="Yoshida I."/>
            <person name="Takarada H."/>
            <person name="Hosoyama A."/>
            <person name="Tsuchikane K."/>
            <person name="Katsumata H."/>
            <person name="Yamazaki S."/>
            <person name="Fujita N."/>
        </authorList>
    </citation>
    <scope>NUCLEOTIDE SEQUENCE [LARGE SCALE GENOMIC DNA]</scope>
    <source>
        <strain evidence="11 12">NBRC 100432</strain>
    </source>
</reference>
<sequence>MAIDSPRPLHQQPSALVAVFVGGVVGTSARYVLERTFPASTGQWPWATFGINLSGAALLGMISALLVAQSSESVRRRQLRLFAGTGCCGAFTTYSTFALEQTNLWRADAPGTAIAYAVVSVGGGVLMALAGFGVGDWLSGKRTR</sequence>
<organism evidence="11 12">
    <name type="scientific">Gordonia effusa NBRC 100432</name>
    <dbReference type="NCBI Taxonomy" id="1077974"/>
    <lineage>
        <taxon>Bacteria</taxon>
        <taxon>Bacillati</taxon>
        <taxon>Actinomycetota</taxon>
        <taxon>Actinomycetes</taxon>
        <taxon>Mycobacteriales</taxon>
        <taxon>Gordoniaceae</taxon>
        <taxon>Gordonia</taxon>
    </lineage>
</organism>
<dbReference type="STRING" id="1077974.GOEFS_015_00410"/>
<dbReference type="Proteomes" id="UP000035034">
    <property type="component" value="Unassembled WGS sequence"/>
</dbReference>
<dbReference type="PANTHER" id="PTHR28259">
    <property type="entry name" value="FLUORIDE EXPORT PROTEIN 1-RELATED"/>
    <property type="match status" value="1"/>
</dbReference>
<evidence type="ECO:0000256" key="2">
    <source>
        <dbReference type="ARBA" id="ARBA00022475"/>
    </source>
</evidence>
<dbReference type="NCBIfam" id="TIGR00494">
    <property type="entry name" value="crcB"/>
    <property type="match status" value="1"/>
</dbReference>
<feature type="transmembrane region" description="Helical" evidence="10">
    <location>
        <begin position="15"/>
        <end position="33"/>
    </location>
</feature>
<keyword evidence="10" id="KW-0479">Metal-binding</keyword>
<feature type="binding site" evidence="10">
    <location>
        <position position="92"/>
    </location>
    <ligand>
        <name>Na(+)</name>
        <dbReference type="ChEBI" id="CHEBI:29101"/>
        <note>structural</note>
    </ligand>
</feature>
<accession>H0QVG7</accession>
<feature type="transmembrane region" description="Helical" evidence="10">
    <location>
        <begin position="79"/>
        <end position="99"/>
    </location>
</feature>
<keyword evidence="12" id="KW-1185">Reference proteome</keyword>
<evidence type="ECO:0000256" key="10">
    <source>
        <dbReference type="HAMAP-Rule" id="MF_00454"/>
    </source>
</evidence>
<comment type="catalytic activity">
    <reaction evidence="8">
        <text>fluoride(in) = fluoride(out)</text>
        <dbReference type="Rhea" id="RHEA:76159"/>
        <dbReference type="ChEBI" id="CHEBI:17051"/>
    </reaction>
    <physiologicalReaction direction="left-to-right" evidence="8">
        <dbReference type="Rhea" id="RHEA:76160"/>
    </physiologicalReaction>
</comment>
<evidence type="ECO:0000256" key="6">
    <source>
        <dbReference type="ARBA" id="ARBA00023303"/>
    </source>
</evidence>
<keyword evidence="4 10" id="KW-1133">Transmembrane helix</keyword>
<keyword evidence="10" id="KW-0813">Transport</keyword>
<protein>
    <recommendedName>
        <fullName evidence="10">Fluoride-specific ion channel FluC</fullName>
    </recommendedName>
</protein>
<evidence type="ECO:0000256" key="5">
    <source>
        <dbReference type="ARBA" id="ARBA00023136"/>
    </source>
</evidence>
<dbReference type="GO" id="GO:0062054">
    <property type="term" value="F:fluoride channel activity"/>
    <property type="evidence" value="ECO:0007669"/>
    <property type="project" value="UniProtKB-UniRule"/>
</dbReference>
<keyword evidence="5 10" id="KW-0472">Membrane</keyword>
<keyword evidence="2 10" id="KW-1003">Cell membrane</keyword>
<evidence type="ECO:0000313" key="11">
    <source>
        <dbReference type="EMBL" id="GAB16844.1"/>
    </source>
</evidence>
<dbReference type="RefSeq" id="WP_007316182.1">
    <property type="nucleotide sequence ID" value="NZ_BAEH01000015.1"/>
</dbReference>
<comment type="subcellular location">
    <subcellularLocation>
        <location evidence="1 10">Cell membrane</location>
        <topology evidence="1 10">Multi-pass membrane protein</topology>
    </subcellularLocation>
</comment>
<dbReference type="AlphaFoldDB" id="H0QVG7"/>
<evidence type="ECO:0000256" key="3">
    <source>
        <dbReference type="ARBA" id="ARBA00022692"/>
    </source>
</evidence>